<gene>
    <name evidence="1" type="ORF">R3P38DRAFT_2763575</name>
</gene>
<name>A0AAW0DGZ9_9AGAR</name>
<reference evidence="1 2" key="1">
    <citation type="journal article" date="2024" name="J Genomics">
        <title>Draft genome sequencing and assembly of Favolaschia claudopus CIRM-BRFM 2984 isolated from oak limbs.</title>
        <authorList>
            <person name="Navarro D."/>
            <person name="Drula E."/>
            <person name="Chaduli D."/>
            <person name="Cazenave R."/>
            <person name="Ahrendt S."/>
            <person name="Wang J."/>
            <person name="Lipzen A."/>
            <person name="Daum C."/>
            <person name="Barry K."/>
            <person name="Grigoriev I.V."/>
            <person name="Favel A."/>
            <person name="Rosso M.N."/>
            <person name="Martin F."/>
        </authorList>
    </citation>
    <scope>NUCLEOTIDE SEQUENCE [LARGE SCALE GENOMIC DNA]</scope>
    <source>
        <strain evidence="1 2">CIRM-BRFM 2984</strain>
    </source>
</reference>
<dbReference type="EMBL" id="JAWWNJ010000008">
    <property type="protein sequence ID" value="KAK7050358.1"/>
    <property type="molecule type" value="Genomic_DNA"/>
</dbReference>
<organism evidence="1 2">
    <name type="scientific">Favolaschia claudopus</name>
    <dbReference type="NCBI Taxonomy" id="2862362"/>
    <lineage>
        <taxon>Eukaryota</taxon>
        <taxon>Fungi</taxon>
        <taxon>Dikarya</taxon>
        <taxon>Basidiomycota</taxon>
        <taxon>Agaricomycotina</taxon>
        <taxon>Agaricomycetes</taxon>
        <taxon>Agaricomycetidae</taxon>
        <taxon>Agaricales</taxon>
        <taxon>Marasmiineae</taxon>
        <taxon>Mycenaceae</taxon>
        <taxon>Favolaschia</taxon>
    </lineage>
</organism>
<proteinExistence type="predicted"/>
<protein>
    <submittedName>
        <fullName evidence="1">Uncharacterized protein</fullName>
    </submittedName>
</protein>
<keyword evidence="2" id="KW-1185">Reference proteome</keyword>
<evidence type="ECO:0000313" key="1">
    <source>
        <dbReference type="EMBL" id="KAK7050358.1"/>
    </source>
</evidence>
<comment type="caution">
    <text evidence="1">The sequence shown here is derived from an EMBL/GenBank/DDBJ whole genome shotgun (WGS) entry which is preliminary data.</text>
</comment>
<accession>A0AAW0DGZ9</accession>
<dbReference type="AlphaFoldDB" id="A0AAW0DGZ9"/>
<sequence length="214" mass="23480">MPPLSFWTVLFHGDDPPDAIPPPSGHPVDFVGRAYGPWTLDEEPAVAHSDSSFIPMTAHILHLPYLDNPLHNPPATVHQQLNKMQLMRSTGLYTGGSGGGSGGGFGGGFLQPPPRFTAAFNSQCHSECSEASTEVIVRILHNIAGPSEFTLESVLNMLEVFCSQFNIKELWLSRAMNIETESNRIVIGFSYACKIINEIQTSWGNIVEQFPEEE</sequence>
<evidence type="ECO:0000313" key="2">
    <source>
        <dbReference type="Proteomes" id="UP001362999"/>
    </source>
</evidence>
<dbReference type="Proteomes" id="UP001362999">
    <property type="component" value="Unassembled WGS sequence"/>
</dbReference>